<dbReference type="PROSITE" id="PS50297">
    <property type="entry name" value="ANK_REP_REGION"/>
    <property type="match status" value="1"/>
</dbReference>
<dbReference type="SMART" id="SM00248">
    <property type="entry name" value="ANK"/>
    <property type="match status" value="4"/>
</dbReference>
<feature type="region of interest" description="Disordered" evidence="4">
    <location>
        <begin position="187"/>
        <end position="206"/>
    </location>
</feature>
<dbReference type="AlphaFoldDB" id="A0A8X7XFI0"/>
<dbReference type="Proteomes" id="UP000886611">
    <property type="component" value="Unassembled WGS sequence"/>
</dbReference>
<feature type="non-terminal residue" evidence="5">
    <location>
        <position position="1"/>
    </location>
</feature>
<keyword evidence="6" id="KW-1185">Reference proteome</keyword>
<protein>
    <submittedName>
        <fullName evidence="5">ANR63 protein</fullName>
    </submittedName>
</protein>
<feature type="compositionally biased region" description="Basic residues" evidence="4">
    <location>
        <begin position="382"/>
        <end position="398"/>
    </location>
</feature>
<gene>
    <name evidence="5" type="primary">Ankrd63_1</name>
    <name evidence="5" type="ORF">GTO96_0010591</name>
</gene>
<sequence length="398" mass="44544">MLKLWEKQGEKSGAQVLIDAMCNDKTHLARFILDALDGKVVNARTERAQTPLIRSVLLPDSHRRSTFMTLLLQRGADVNCQDEAGRTALSFACERGHLEAVKMLVQHNADPELLDCWGNGALLYATAAGHGQVVEFLVRAFKRLGLQIDRPNKAGNCARQIAEFLGHKDCIQALGRRPLDSEAVSGHYWGDSQESSRRTFSDTSLEKAPPWANDVHRYARNVLESMDSIEEEGDTGEQHSSNPPGLVRSDIQTPVQRVRSWSVQYGTHKKKLMDKVTNGHCSLPPLKSLMDLDSATSTFGSPKELRLLTEKAVVNPMKPHLNVLLTHIAASNAVAEKFDHVKEERRPVLSGFTKFDENFYQKRRSLPAGAFSPVPPKDPRFAKTKRGAKVRRWPRHPH</sequence>
<comment type="caution">
    <text evidence="5">The sequence shown here is derived from an EMBL/GenBank/DDBJ whole genome shotgun (WGS) entry which is preliminary data.</text>
</comment>
<evidence type="ECO:0000313" key="5">
    <source>
        <dbReference type="EMBL" id="KAG2467301.1"/>
    </source>
</evidence>
<dbReference type="Gene3D" id="1.25.40.20">
    <property type="entry name" value="Ankyrin repeat-containing domain"/>
    <property type="match status" value="2"/>
</dbReference>
<organism evidence="5 6">
    <name type="scientific">Polypterus senegalus</name>
    <name type="common">Senegal bichir</name>
    <dbReference type="NCBI Taxonomy" id="55291"/>
    <lineage>
        <taxon>Eukaryota</taxon>
        <taxon>Metazoa</taxon>
        <taxon>Chordata</taxon>
        <taxon>Craniata</taxon>
        <taxon>Vertebrata</taxon>
        <taxon>Euteleostomi</taxon>
        <taxon>Actinopterygii</taxon>
        <taxon>Polypteriformes</taxon>
        <taxon>Polypteridae</taxon>
        <taxon>Polypterus</taxon>
    </lineage>
</organism>
<dbReference type="EMBL" id="JAATIS010000859">
    <property type="protein sequence ID" value="KAG2467301.1"/>
    <property type="molecule type" value="Genomic_DNA"/>
</dbReference>
<dbReference type="SUPFAM" id="SSF48403">
    <property type="entry name" value="Ankyrin repeat"/>
    <property type="match status" value="1"/>
</dbReference>
<dbReference type="GO" id="GO:0004861">
    <property type="term" value="F:cyclin-dependent protein serine/threonine kinase inhibitor activity"/>
    <property type="evidence" value="ECO:0007669"/>
    <property type="project" value="TreeGrafter"/>
</dbReference>
<reference evidence="5 6" key="1">
    <citation type="journal article" date="2021" name="Cell">
        <title>Tracing the genetic footprints of vertebrate landing in non-teleost ray-finned fishes.</title>
        <authorList>
            <person name="Bi X."/>
            <person name="Wang K."/>
            <person name="Yang L."/>
            <person name="Pan H."/>
            <person name="Jiang H."/>
            <person name="Wei Q."/>
            <person name="Fang M."/>
            <person name="Yu H."/>
            <person name="Zhu C."/>
            <person name="Cai Y."/>
            <person name="He Y."/>
            <person name="Gan X."/>
            <person name="Zeng H."/>
            <person name="Yu D."/>
            <person name="Zhu Y."/>
            <person name="Jiang H."/>
            <person name="Qiu Q."/>
            <person name="Yang H."/>
            <person name="Zhang Y.E."/>
            <person name="Wang W."/>
            <person name="Zhu M."/>
            <person name="He S."/>
            <person name="Zhang G."/>
        </authorList>
    </citation>
    <scope>NUCLEOTIDE SEQUENCE [LARGE SCALE GENOMIC DNA]</scope>
    <source>
        <strain evidence="5">Bchr_013</strain>
    </source>
</reference>
<accession>A0A8X7XFI0</accession>
<dbReference type="Pfam" id="PF12796">
    <property type="entry name" value="Ank_2"/>
    <property type="match status" value="1"/>
</dbReference>
<dbReference type="GO" id="GO:0019901">
    <property type="term" value="F:protein kinase binding"/>
    <property type="evidence" value="ECO:0007669"/>
    <property type="project" value="TreeGrafter"/>
</dbReference>
<proteinExistence type="predicted"/>
<evidence type="ECO:0000313" key="6">
    <source>
        <dbReference type="Proteomes" id="UP000886611"/>
    </source>
</evidence>
<name>A0A8X7XFI0_POLSE</name>
<feature type="region of interest" description="Disordered" evidence="4">
    <location>
        <begin position="229"/>
        <end position="250"/>
    </location>
</feature>
<feature type="region of interest" description="Disordered" evidence="4">
    <location>
        <begin position="366"/>
        <end position="398"/>
    </location>
</feature>
<evidence type="ECO:0000256" key="3">
    <source>
        <dbReference type="PROSITE-ProRule" id="PRU00023"/>
    </source>
</evidence>
<dbReference type="InterPro" id="IPR002110">
    <property type="entry name" value="Ankyrin_rpt"/>
</dbReference>
<dbReference type="GO" id="GO:2000045">
    <property type="term" value="P:regulation of G1/S transition of mitotic cell cycle"/>
    <property type="evidence" value="ECO:0007669"/>
    <property type="project" value="TreeGrafter"/>
</dbReference>
<dbReference type="GO" id="GO:0008285">
    <property type="term" value="P:negative regulation of cell population proliferation"/>
    <property type="evidence" value="ECO:0007669"/>
    <property type="project" value="TreeGrafter"/>
</dbReference>
<feature type="repeat" description="ANK" evidence="3">
    <location>
        <begin position="84"/>
        <end position="116"/>
    </location>
</feature>
<dbReference type="InterPro" id="IPR050776">
    <property type="entry name" value="Ank_Repeat/CDKN_Inhibitor"/>
</dbReference>
<feature type="non-terminal residue" evidence="5">
    <location>
        <position position="398"/>
    </location>
</feature>
<dbReference type="GO" id="GO:0005737">
    <property type="term" value="C:cytoplasm"/>
    <property type="evidence" value="ECO:0007669"/>
    <property type="project" value="TreeGrafter"/>
</dbReference>
<dbReference type="InterPro" id="IPR036770">
    <property type="entry name" value="Ankyrin_rpt-contain_sf"/>
</dbReference>
<evidence type="ECO:0000256" key="4">
    <source>
        <dbReference type="SAM" id="MobiDB-lite"/>
    </source>
</evidence>
<evidence type="ECO:0000256" key="2">
    <source>
        <dbReference type="ARBA" id="ARBA00023043"/>
    </source>
</evidence>
<dbReference type="GO" id="GO:0005634">
    <property type="term" value="C:nucleus"/>
    <property type="evidence" value="ECO:0007669"/>
    <property type="project" value="TreeGrafter"/>
</dbReference>
<dbReference type="PANTHER" id="PTHR24201">
    <property type="entry name" value="ANK_REP_REGION DOMAIN-CONTAINING PROTEIN"/>
    <property type="match status" value="1"/>
</dbReference>
<evidence type="ECO:0000256" key="1">
    <source>
        <dbReference type="ARBA" id="ARBA00022737"/>
    </source>
</evidence>
<dbReference type="PROSITE" id="PS50088">
    <property type="entry name" value="ANK_REPEAT"/>
    <property type="match status" value="1"/>
</dbReference>
<keyword evidence="1" id="KW-0677">Repeat</keyword>
<keyword evidence="2 3" id="KW-0040">ANK repeat</keyword>
<dbReference type="PANTHER" id="PTHR24201:SF8">
    <property type="entry name" value="CYCLIN-DEPENDENT KINASE 4 INHIBITOR B"/>
    <property type="match status" value="1"/>
</dbReference>